<dbReference type="Proteomes" id="UP001194468">
    <property type="component" value="Unassembled WGS sequence"/>
</dbReference>
<organism evidence="1 2">
    <name type="scientific">Boletus edulis BED1</name>
    <dbReference type="NCBI Taxonomy" id="1328754"/>
    <lineage>
        <taxon>Eukaryota</taxon>
        <taxon>Fungi</taxon>
        <taxon>Dikarya</taxon>
        <taxon>Basidiomycota</taxon>
        <taxon>Agaricomycotina</taxon>
        <taxon>Agaricomycetes</taxon>
        <taxon>Agaricomycetidae</taxon>
        <taxon>Boletales</taxon>
        <taxon>Boletineae</taxon>
        <taxon>Boletaceae</taxon>
        <taxon>Boletoideae</taxon>
        <taxon>Boletus</taxon>
    </lineage>
</organism>
<dbReference type="EMBL" id="WHUW01000038">
    <property type="protein sequence ID" value="KAF8432667.1"/>
    <property type="molecule type" value="Genomic_DNA"/>
</dbReference>
<accession>A0AAD4BJC7</accession>
<dbReference type="AlphaFoldDB" id="A0AAD4BJC7"/>
<protein>
    <submittedName>
        <fullName evidence="1">Uncharacterized protein</fullName>
    </submittedName>
</protein>
<gene>
    <name evidence="1" type="ORF">L210DRAFT_592679</name>
</gene>
<evidence type="ECO:0000313" key="2">
    <source>
        <dbReference type="Proteomes" id="UP001194468"/>
    </source>
</evidence>
<keyword evidence="2" id="KW-1185">Reference proteome</keyword>
<reference evidence="1" key="2">
    <citation type="journal article" date="2020" name="Nat. Commun.">
        <title>Large-scale genome sequencing of mycorrhizal fungi provides insights into the early evolution of symbiotic traits.</title>
        <authorList>
            <person name="Miyauchi S."/>
            <person name="Kiss E."/>
            <person name="Kuo A."/>
            <person name="Drula E."/>
            <person name="Kohler A."/>
            <person name="Sanchez-Garcia M."/>
            <person name="Morin E."/>
            <person name="Andreopoulos B."/>
            <person name="Barry K.W."/>
            <person name="Bonito G."/>
            <person name="Buee M."/>
            <person name="Carver A."/>
            <person name="Chen C."/>
            <person name="Cichocki N."/>
            <person name="Clum A."/>
            <person name="Culley D."/>
            <person name="Crous P.W."/>
            <person name="Fauchery L."/>
            <person name="Girlanda M."/>
            <person name="Hayes R.D."/>
            <person name="Keri Z."/>
            <person name="LaButti K."/>
            <person name="Lipzen A."/>
            <person name="Lombard V."/>
            <person name="Magnuson J."/>
            <person name="Maillard F."/>
            <person name="Murat C."/>
            <person name="Nolan M."/>
            <person name="Ohm R.A."/>
            <person name="Pangilinan J."/>
            <person name="Pereira M.F."/>
            <person name="Perotto S."/>
            <person name="Peter M."/>
            <person name="Pfister S."/>
            <person name="Riley R."/>
            <person name="Sitrit Y."/>
            <person name="Stielow J.B."/>
            <person name="Szollosi G."/>
            <person name="Zifcakova L."/>
            <person name="Stursova M."/>
            <person name="Spatafora J.W."/>
            <person name="Tedersoo L."/>
            <person name="Vaario L.M."/>
            <person name="Yamada A."/>
            <person name="Yan M."/>
            <person name="Wang P."/>
            <person name="Xu J."/>
            <person name="Bruns T."/>
            <person name="Baldrian P."/>
            <person name="Vilgalys R."/>
            <person name="Dunand C."/>
            <person name="Henrissat B."/>
            <person name="Grigoriev I.V."/>
            <person name="Hibbett D."/>
            <person name="Nagy L.G."/>
            <person name="Martin F.M."/>
        </authorList>
    </citation>
    <scope>NUCLEOTIDE SEQUENCE</scope>
    <source>
        <strain evidence="1">BED1</strain>
    </source>
</reference>
<evidence type="ECO:0000313" key="1">
    <source>
        <dbReference type="EMBL" id="KAF8432667.1"/>
    </source>
</evidence>
<sequence length="186" mass="20718">MPLRRVVAKASLGRKIPNQGAIVFLDRQLLRSRFCTQLLFAFPSFVDYKWCDDGVVQITYVSPSYLEVSAWQPHVTATISSPRNSLRFGLGKNRVSVGMWRPSATCSKYLTSPIHTWLVIMTPAPIRLHDFEPGRLSTSTLPREAKPMHIKSALYSRSSNEGQNSNDGGGLGENTIIFITLGSLYS</sequence>
<proteinExistence type="predicted"/>
<reference evidence="1" key="1">
    <citation type="submission" date="2019-10" db="EMBL/GenBank/DDBJ databases">
        <authorList>
            <consortium name="DOE Joint Genome Institute"/>
            <person name="Kuo A."/>
            <person name="Miyauchi S."/>
            <person name="Kiss E."/>
            <person name="Drula E."/>
            <person name="Kohler A."/>
            <person name="Sanchez-Garcia M."/>
            <person name="Andreopoulos B."/>
            <person name="Barry K.W."/>
            <person name="Bonito G."/>
            <person name="Buee M."/>
            <person name="Carver A."/>
            <person name="Chen C."/>
            <person name="Cichocki N."/>
            <person name="Clum A."/>
            <person name="Culley D."/>
            <person name="Crous P.W."/>
            <person name="Fauchery L."/>
            <person name="Girlanda M."/>
            <person name="Hayes R."/>
            <person name="Keri Z."/>
            <person name="LaButti K."/>
            <person name="Lipzen A."/>
            <person name="Lombard V."/>
            <person name="Magnuson J."/>
            <person name="Maillard F."/>
            <person name="Morin E."/>
            <person name="Murat C."/>
            <person name="Nolan M."/>
            <person name="Ohm R."/>
            <person name="Pangilinan J."/>
            <person name="Pereira M."/>
            <person name="Perotto S."/>
            <person name="Peter M."/>
            <person name="Riley R."/>
            <person name="Sitrit Y."/>
            <person name="Stielow B."/>
            <person name="Szollosi G."/>
            <person name="Zifcakova L."/>
            <person name="Stursova M."/>
            <person name="Spatafora J.W."/>
            <person name="Tedersoo L."/>
            <person name="Vaario L.-M."/>
            <person name="Yamada A."/>
            <person name="Yan M."/>
            <person name="Wang P."/>
            <person name="Xu J."/>
            <person name="Bruns T."/>
            <person name="Baldrian P."/>
            <person name="Vilgalys R."/>
            <person name="Henrissat B."/>
            <person name="Grigoriev I.V."/>
            <person name="Hibbett D."/>
            <person name="Nagy L.G."/>
            <person name="Martin F.M."/>
        </authorList>
    </citation>
    <scope>NUCLEOTIDE SEQUENCE</scope>
    <source>
        <strain evidence="1">BED1</strain>
    </source>
</reference>
<comment type="caution">
    <text evidence="1">The sequence shown here is derived from an EMBL/GenBank/DDBJ whole genome shotgun (WGS) entry which is preliminary data.</text>
</comment>
<name>A0AAD4BJC7_BOLED</name>